<proteinExistence type="predicted"/>
<keyword evidence="2" id="KW-1185">Reference proteome</keyword>
<dbReference type="EMBL" id="JAIWYP010000015">
    <property type="protein sequence ID" value="KAH3701828.1"/>
    <property type="molecule type" value="Genomic_DNA"/>
</dbReference>
<comment type="caution">
    <text evidence="1">The sequence shown here is derived from an EMBL/GenBank/DDBJ whole genome shotgun (WGS) entry which is preliminary data.</text>
</comment>
<dbReference type="Proteomes" id="UP000828390">
    <property type="component" value="Unassembled WGS sequence"/>
</dbReference>
<gene>
    <name evidence="1" type="ORF">DPMN_076824</name>
</gene>
<dbReference type="AlphaFoldDB" id="A0A9D3YMW7"/>
<reference evidence="1" key="1">
    <citation type="journal article" date="2019" name="bioRxiv">
        <title>The Genome of the Zebra Mussel, Dreissena polymorpha: A Resource for Invasive Species Research.</title>
        <authorList>
            <person name="McCartney M.A."/>
            <person name="Auch B."/>
            <person name="Kono T."/>
            <person name="Mallez S."/>
            <person name="Zhang Y."/>
            <person name="Obille A."/>
            <person name="Becker A."/>
            <person name="Abrahante J.E."/>
            <person name="Garbe J."/>
            <person name="Badalamenti J.P."/>
            <person name="Herman A."/>
            <person name="Mangelson H."/>
            <person name="Liachko I."/>
            <person name="Sullivan S."/>
            <person name="Sone E.D."/>
            <person name="Koren S."/>
            <person name="Silverstein K.A.T."/>
            <person name="Beckman K.B."/>
            <person name="Gohl D.M."/>
        </authorList>
    </citation>
    <scope>NUCLEOTIDE SEQUENCE</scope>
    <source>
        <strain evidence="1">Duluth1</strain>
        <tissue evidence="1">Whole animal</tissue>
    </source>
</reference>
<organism evidence="1 2">
    <name type="scientific">Dreissena polymorpha</name>
    <name type="common">Zebra mussel</name>
    <name type="synonym">Mytilus polymorpha</name>
    <dbReference type="NCBI Taxonomy" id="45954"/>
    <lineage>
        <taxon>Eukaryota</taxon>
        <taxon>Metazoa</taxon>
        <taxon>Spiralia</taxon>
        <taxon>Lophotrochozoa</taxon>
        <taxon>Mollusca</taxon>
        <taxon>Bivalvia</taxon>
        <taxon>Autobranchia</taxon>
        <taxon>Heteroconchia</taxon>
        <taxon>Euheterodonta</taxon>
        <taxon>Imparidentia</taxon>
        <taxon>Neoheterodontei</taxon>
        <taxon>Myida</taxon>
        <taxon>Dreissenoidea</taxon>
        <taxon>Dreissenidae</taxon>
        <taxon>Dreissena</taxon>
    </lineage>
</organism>
<protein>
    <submittedName>
        <fullName evidence="1">Uncharacterized protein</fullName>
    </submittedName>
</protein>
<reference evidence="1" key="2">
    <citation type="submission" date="2020-11" db="EMBL/GenBank/DDBJ databases">
        <authorList>
            <person name="McCartney M.A."/>
            <person name="Auch B."/>
            <person name="Kono T."/>
            <person name="Mallez S."/>
            <person name="Becker A."/>
            <person name="Gohl D.M."/>
            <person name="Silverstein K.A.T."/>
            <person name="Koren S."/>
            <person name="Bechman K.B."/>
            <person name="Herman A."/>
            <person name="Abrahante J.E."/>
            <person name="Garbe J."/>
        </authorList>
    </citation>
    <scope>NUCLEOTIDE SEQUENCE</scope>
    <source>
        <strain evidence="1">Duluth1</strain>
        <tissue evidence="1">Whole animal</tissue>
    </source>
</reference>
<name>A0A9D3YMW7_DREPO</name>
<evidence type="ECO:0000313" key="1">
    <source>
        <dbReference type="EMBL" id="KAH3701828.1"/>
    </source>
</evidence>
<evidence type="ECO:0000313" key="2">
    <source>
        <dbReference type="Proteomes" id="UP000828390"/>
    </source>
</evidence>
<accession>A0A9D3YMW7</accession>
<sequence length="52" mass="5541">MNKSKRDAVSISLAAPCALQLPVIGHREEKTTTRTGADLLEGLGIRDVTGHI</sequence>